<feature type="compositionally biased region" description="Polar residues" evidence="1">
    <location>
        <begin position="306"/>
        <end position="319"/>
    </location>
</feature>
<feature type="region of interest" description="Disordered" evidence="1">
    <location>
        <begin position="303"/>
        <end position="330"/>
    </location>
</feature>
<feature type="region of interest" description="Disordered" evidence="1">
    <location>
        <begin position="469"/>
        <end position="498"/>
    </location>
</feature>
<sequence>MKESKKFNKVRLLVPLALLSLTLAACSQTSKQSTSSSSKSQSSQTATKTDTSQYFTDRDSDPSYEESKATKIELKDNSATSSGNGASVDGSTVTISTAGTYIISGKSENVQILVKAGDQDKVQIVLNGVTMTGTDAGIVVESADKTFLTLAEGSKNSISDSAKHKNTDYDAAIYSKDDLTLNGSGSLTVEGNYGNAIESNDDLRITGGTYTIKGYKNALAANDALNIKDASLDLTATEDALHADNDDDTNLGNLYIQSGTITIKADDDGMHASNAALIDGGTIKVEKSQEALEGKTVTINGGELDLTSTDDGINASDGSSSEDKGPGQATAGVSLTISGGKVKVNAQGDGLDSNGDLTISGGEVYVDGPTDNGNGALDYDGNGSITGGQVMIIGSSGMAMGFGSSSTQASVLANVSGNAGSKISITDSSGKEVLSYTALKNFQSVLASSADLKDGETYTIKVDGQSTTATASLSTQNGNGGPGGGPAGGGNGGPGGRQ</sequence>
<feature type="compositionally biased region" description="Basic and acidic residues" evidence="1">
    <location>
        <begin position="56"/>
        <end position="76"/>
    </location>
</feature>
<feature type="signal peptide" evidence="2">
    <location>
        <begin position="1"/>
        <end position="27"/>
    </location>
</feature>
<evidence type="ECO:0000313" key="4">
    <source>
        <dbReference type="Proteomes" id="UP001519296"/>
    </source>
</evidence>
<gene>
    <name evidence="3" type="ORF">C4K46_09470</name>
</gene>
<organism evidence="3 4">
    <name type="scientific">Streptococcus oricebi</name>
    <dbReference type="NCBI Taxonomy" id="1547447"/>
    <lineage>
        <taxon>Bacteria</taxon>
        <taxon>Bacillati</taxon>
        <taxon>Bacillota</taxon>
        <taxon>Bacilli</taxon>
        <taxon>Lactobacillales</taxon>
        <taxon>Streptococcaceae</taxon>
        <taxon>Streptococcus</taxon>
    </lineage>
</organism>
<protein>
    <recommendedName>
        <fullName evidence="5">Carbohydrate-binding domain-containing protein</fullName>
    </recommendedName>
</protein>
<dbReference type="PROSITE" id="PS51257">
    <property type="entry name" value="PROKAR_LIPOPROTEIN"/>
    <property type="match status" value="1"/>
</dbReference>
<dbReference type="Pfam" id="PF14262">
    <property type="entry name" value="Cthe_2159"/>
    <property type="match status" value="1"/>
</dbReference>
<proteinExistence type="predicted"/>
<keyword evidence="4" id="KW-1185">Reference proteome</keyword>
<dbReference type="InterPro" id="IPR025584">
    <property type="entry name" value="Cthe_2159"/>
</dbReference>
<evidence type="ECO:0000256" key="1">
    <source>
        <dbReference type="SAM" id="MobiDB-lite"/>
    </source>
</evidence>
<feature type="region of interest" description="Disordered" evidence="1">
    <location>
        <begin position="28"/>
        <end position="89"/>
    </location>
</feature>
<comment type="caution">
    <text evidence="3">The sequence shown here is derived from an EMBL/GenBank/DDBJ whole genome shotgun (WGS) entry which is preliminary data.</text>
</comment>
<reference evidence="3 4" key="1">
    <citation type="submission" date="2018-02" db="EMBL/GenBank/DDBJ databases">
        <title>Draft genome sequence of Streptococcus oricebi CCUG 70868T type strain.</title>
        <authorList>
            <person name="Mendez V."/>
            <person name="Salva-Serra F."/>
            <person name="Jaen-Luchoro D."/>
            <person name="Gonzales-Siles L."/>
            <person name="Karlsson R."/>
            <person name="Engstrom-Jakobsson H."/>
            <person name="Busquets A."/>
            <person name="Gomila M."/>
            <person name="Pineiro-Iglesias B."/>
            <person name="Bennasar-Figueras A."/>
            <person name="Seeger M."/>
            <person name="Moore E."/>
        </authorList>
    </citation>
    <scope>NUCLEOTIDE SEQUENCE [LARGE SCALE GENOMIC DNA]</scope>
    <source>
        <strain evidence="3 4">CCUG 70868</strain>
    </source>
</reference>
<evidence type="ECO:0000256" key="2">
    <source>
        <dbReference type="SAM" id="SignalP"/>
    </source>
</evidence>
<feature type="compositionally biased region" description="Gly residues" evidence="1">
    <location>
        <begin position="478"/>
        <end position="498"/>
    </location>
</feature>
<accession>A0ABS5B5P2</accession>
<dbReference type="Proteomes" id="UP001519296">
    <property type="component" value="Unassembled WGS sequence"/>
</dbReference>
<dbReference type="EMBL" id="PRDG01000006">
    <property type="protein sequence ID" value="MBP2624163.1"/>
    <property type="molecule type" value="Genomic_DNA"/>
</dbReference>
<dbReference type="RefSeq" id="WP_209628907.1">
    <property type="nucleotide sequence ID" value="NZ_PRDG01000006.1"/>
</dbReference>
<feature type="chain" id="PRO_5046307449" description="Carbohydrate-binding domain-containing protein" evidence="2">
    <location>
        <begin position="28"/>
        <end position="498"/>
    </location>
</feature>
<name>A0ABS5B5P2_9STRE</name>
<keyword evidence="2" id="KW-0732">Signal</keyword>
<evidence type="ECO:0000313" key="3">
    <source>
        <dbReference type="EMBL" id="MBP2624163.1"/>
    </source>
</evidence>
<feature type="compositionally biased region" description="Low complexity" evidence="1">
    <location>
        <begin position="28"/>
        <end position="53"/>
    </location>
</feature>
<feature type="compositionally biased region" description="Polar residues" evidence="1">
    <location>
        <begin position="77"/>
        <end position="89"/>
    </location>
</feature>
<evidence type="ECO:0008006" key="5">
    <source>
        <dbReference type="Google" id="ProtNLM"/>
    </source>
</evidence>